<dbReference type="EMBL" id="AP015029">
    <property type="protein sequence ID" value="BAW24359.1"/>
    <property type="molecule type" value="Genomic_DNA"/>
</dbReference>
<name>A0A166LMV6_PSEPU</name>
<evidence type="ECO:0000313" key="2">
    <source>
        <dbReference type="EMBL" id="QJQ11613.1"/>
    </source>
</evidence>
<reference evidence="2 3" key="2">
    <citation type="submission" date="2016-04" db="EMBL/GenBank/DDBJ databases">
        <authorList>
            <person name="Qiu J."/>
        </authorList>
    </citation>
    <scope>NUCLEOTIDE SEQUENCE [LARGE SCALE GENOMIC DNA]</scope>
    <source>
        <strain evidence="2 3">JQ581</strain>
    </source>
</reference>
<organism evidence="1 4">
    <name type="scientific">Pseudomonas putida</name>
    <name type="common">Arthrobacter siderocapsulatus</name>
    <dbReference type="NCBI Taxonomy" id="303"/>
    <lineage>
        <taxon>Bacteria</taxon>
        <taxon>Pseudomonadati</taxon>
        <taxon>Pseudomonadota</taxon>
        <taxon>Gammaproteobacteria</taxon>
        <taxon>Pseudomonadales</taxon>
        <taxon>Pseudomonadaceae</taxon>
        <taxon>Pseudomonas</taxon>
    </lineage>
</organism>
<evidence type="ECO:0000313" key="3">
    <source>
        <dbReference type="Proteomes" id="UP000076857"/>
    </source>
</evidence>
<dbReference type="RefSeq" id="WP_063422679.1">
    <property type="nucleotide sequence ID" value="NZ_AP015029.1"/>
</dbReference>
<reference evidence="1 4" key="1">
    <citation type="submission" date="2015-11" db="EMBL/GenBank/DDBJ databases">
        <title>Complete genome sequencing of a biphenyl-degrading bacterium, Pseudomonas putida KF715 (=NBRC110667).</title>
        <authorList>
            <person name="Suenaga H."/>
            <person name="Fujihara N."/>
            <person name="Watanabe T."/>
            <person name="Hirose J."/>
            <person name="Kimura N."/>
            <person name="Yamazoe A."/>
            <person name="Hosoyama A."/>
            <person name="Shimodaira J."/>
            <person name="Furukawa K."/>
        </authorList>
    </citation>
    <scope>NUCLEOTIDE SEQUENCE [LARGE SCALE GENOMIC DNA]</scope>
    <source>
        <strain evidence="1 4">KF715</strain>
    </source>
</reference>
<protein>
    <submittedName>
        <fullName evidence="1">Uncharacterized protein</fullName>
    </submittedName>
</protein>
<evidence type="ECO:0000313" key="4">
    <source>
        <dbReference type="Proteomes" id="UP000218731"/>
    </source>
</evidence>
<dbReference type="Proteomes" id="UP000218731">
    <property type="component" value="Chromosome 1"/>
</dbReference>
<sequence>MKSSDKSRFTAYINRRTEHNEKLLTVALRTLDPEKHDDITSYCKALSLIISELRLAKSSDGGSPYHGRQVRSQSYTTLLRNPAYRKLIEAKFFQDAHLPTAPISEDIEYLHLEITRLQAENNLLTNKVLRLDSKSTHQDIENNYSTETQRLQRQVHVLLKAYKGVRISSRGVVDERYEDKLNSNLLGLYGIYGLILTPSELKEIESAQRELPEDLKVNLTKSLSLLR</sequence>
<evidence type="ECO:0000313" key="1">
    <source>
        <dbReference type="EMBL" id="BAW24359.1"/>
    </source>
</evidence>
<proteinExistence type="predicted"/>
<accession>A0A166LMV6</accession>
<dbReference type="AlphaFoldDB" id="A0A166LMV6"/>
<dbReference type="OrthoDB" id="9874527at2"/>
<dbReference type="EMBL" id="CP050951">
    <property type="protein sequence ID" value="QJQ11613.1"/>
    <property type="molecule type" value="Genomic_DNA"/>
</dbReference>
<gene>
    <name evidence="2" type="ORF">A3L25_020110</name>
    <name evidence="1" type="ORF">KF715C_ch37860</name>
</gene>
<dbReference type="Proteomes" id="UP000076857">
    <property type="component" value="Chromosome"/>
</dbReference>
<reference evidence="2 3" key="3">
    <citation type="submission" date="2020-04" db="EMBL/GenBank/DDBJ databases">
        <title>Complete genome sequence of Pseudomonas putida strain JQ581.</title>
        <authorList>
            <person name="Mu Y."/>
        </authorList>
    </citation>
    <scope>NUCLEOTIDE SEQUENCE [LARGE SCALE GENOMIC DNA]</scope>
    <source>
        <strain evidence="2 3">JQ581</strain>
    </source>
</reference>